<name>A0A4P7AJD3_9MOLU</name>
<feature type="domain" description="ABC3 transporter permease C-terminal" evidence="7">
    <location>
        <begin position="42"/>
        <end position="155"/>
    </location>
</feature>
<evidence type="ECO:0000256" key="2">
    <source>
        <dbReference type="ARBA" id="ARBA00022475"/>
    </source>
</evidence>
<evidence type="ECO:0000313" key="9">
    <source>
        <dbReference type="Proteomes" id="UP000294309"/>
    </source>
</evidence>
<dbReference type="AlphaFoldDB" id="A0A4P7AJD3"/>
<evidence type="ECO:0000256" key="3">
    <source>
        <dbReference type="ARBA" id="ARBA00022692"/>
    </source>
</evidence>
<keyword evidence="9" id="KW-1185">Reference proteome</keyword>
<keyword evidence="5 6" id="KW-0472">Membrane</keyword>
<accession>A0A4P7AJD3</accession>
<feature type="transmembrane region" description="Helical" evidence="6">
    <location>
        <begin position="386"/>
        <end position="408"/>
    </location>
</feature>
<feature type="transmembrane region" description="Helical" evidence="6">
    <location>
        <begin position="41"/>
        <end position="62"/>
    </location>
</feature>
<dbReference type="InterPro" id="IPR003838">
    <property type="entry name" value="ABC3_permease_C"/>
</dbReference>
<evidence type="ECO:0000256" key="6">
    <source>
        <dbReference type="SAM" id="Phobius"/>
    </source>
</evidence>
<feature type="transmembrane region" description="Helical" evidence="6">
    <location>
        <begin position="136"/>
        <end position="157"/>
    </location>
</feature>
<dbReference type="EMBL" id="CP038013">
    <property type="protein sequence ID" value="QBQ07853.1"/>
    <property type="molecule type" value="Genomic_DNA"/>
</dbReference>
<feature type="domain" description="ABC3 transporter permease C-terminal" evidence="7">
    <location>
        <begin position="299"/>
        <end position="404"/>
    </location>
</feature>
<keyword evidence="4 6" id="KW-1133">Transmembrane helix</keyword>
<comment type="subcellular location">
    <subcellularLocation>
        <location evidence="1">Cell membrane</location>
        <topology evidence="1">Multi-pass membrane protein</topology>
    </subcellularLocation>
</comment>
<keyword evidence="3 6" id="KW-0812">Transmembrane</keyword>
<dbReference type="Proteomes" id="UP000294309">
    <property type="component" value="Chromosome"/>
</dbReference>
<sequence length="418" mass="48562">MLTSIFSSTFSLLLSNSIYVIFNKEKLNINDAIQPLTFFNGLVAITFFISILSLYSIINLSIKLRLKEFILLRIIGFSSLRIKMYIFLEIFIISFITIFISVFLANPIANKLLDFLKSKNVIENNFKIFKEFQFQWVYILITIFVIIAITFFATIGLKNINITLKKELKAKENKKVLVFKSIFAIIFLLISFAIVGNQYTMEGDLGIGLIVLAIINFLISFSFFGKYLLSFVTKTLYLKIKNYNCKIIFGSILKNCDKLIFPITLLLTCLMFSSYVVSLTTFMPESNKENYNSIYISYLLLVVIFSFSFLIFTNSLILYFFERKKEFIILRKVGYTKSKIFLLLFNTSLFISIFTLIINLIIYSFFVCMYSVNNFSTFKFYGDIKAFLLLNFVILVLVNLLSLSYFLIKIDLKNKIVK</sequence>
<protein>
    <submittedName>
        <fullName evidence="8">ABC transporter permease</fullName>
    </submittedName>
</protein>
<evidence type="ECO:0000313" key="8">
    <source>
        <dbReference type="EMBL" id="QBQ07853.1"/>
    </source>
</evidence>
<feature type="transmembrane region" description="Helical" evidence="6">
    <location>
        <begin position="177"/>
        <end position="195"/>
    </location>
</feature>
<feature type="transmembrane region" description="Helical" evidence="6">
    <location>
        <begin position="295"/>
        <end position="321"/>
    </location>
</feature>
<evidence type="ECO:0000256" key="5">
    <source>
        <dbReference type="ARBA" id="ARBA00023136"/>
    </source>
</evidence>
<dbReference type="Pfam" id="PF02687">
    <property type="entry name" value="FtsX"/>
    <property type="match status" value="2"/>
</dbReference>
<keyword evidence="2" id="KW-1003">Cell membrane</keyword>
<evidence type="ECO:0000256" key="1">
    <source>
        <dbReference type="ARBA" id="ARBA00004651"/>
    </source>
</evidence>
<dbReference type="KEGG" id="sgq:SGLAD_v1c06540"/>
<feature type="transmembrane region" description="Helical" evidence="6">
    <location>
        <begin position="259"/>
        <end position="283"/>
    </location>
</feature>
<dbReference type="GO" id="GO:0005886">
    <property type="term" value="C:plasma membrane"/>
    <property type="evidence" value="ECO:0007669"/>
    <property type="project" value="UniProtKB-SubCell"/>
</dbReference>
<proteinExistence type="predicted"/>
<evidence type="ECO:0000259" key="7">
    <source>
        <dbReference type="Pfam" id="PF02687"/>
    </source>
</evidence>
<dbReference type="RefSeq" id="WP_166739170.1">
    <property type="nucleotide sequence ID" value="NZ_CP038013.1"/>
</dbReference>
<feature type="transmembrane region" description="Helical" evidence="6">
    <location>
        <begin position="82"/>
        <end position="105"/>
    </location>
</feature>
<feature type="transmembrane region" description="Helical" evidence="6">
    <location>
        <begin position="207"/>
        <end position="229"/>
    </location>
</feature>
<feature type="transmembrane region" description="Helical" evidence="6">
    <location>
        <begin position="341"/>
        <end position="366"/>
    </location>
</feature>
<evidence type="ECO:0000256" key="4">
    <source>
        <dbReference type="ARBA" id="ARBA00022989"/>
    </source>
</evidence>
<gene>
    <name evidence="8" type="ORF">SGLAD_v1c06540</name>
</gene>
<reference evidence="8 9" key="1">
    <citation type="submission" date="2019-03" db="EMBL/GenBank/DDBJ databases">
        <title>Complete genome sequence of Spiroplasma gladiatoris TG-1 (DSM 22552).</title>
        <authorList>
            <person name="Lin Y.-C."/>
            <person name="Chou L."/>
            <person name="Kuo C.-H."/>
        </authorList>
    </citation>
    <scope>NUCLEOTIDE SEQUENCE [LARGE SCALE GENOMIC DNA]</scope>
    <source>
        <strain evidence="8 9">TG-1</strain>
    </source>
</reference>
<organism evidence="8 9">
    <name type="scientific">Spiroplasma gladiatoris</name>
    <dbReference type="NCBI Taxonomy" id="2143"/>
    <lineage>
        <taxon>Bacteria</taxon>
        <taxon>Bacillati</taxon>
        <taxon>Mycoplasmatota</taxon>
        <taxon>Mollicutes</taxon>
        <taxon>Entomoplasmatales</taxon>
        <taxon>Spiroplasmataceae</taxon>
        <taxon>Spiroplasma</taxon>
    </lineage>
</organism>